<protein>
    <submittedName>
        <fullName evidence="1">Nucleolar protein 9</fullName>
    </submittedName>
</protein>
<keyword evidence="2" id="KW-1185">Reference proteome</keyword>
<evidence type="ECO:0000313" key="2">
    <source>
        <dbReference type="Proteomes" id="UP001145114"/>
    </source>
</evidence>
<accession>A0ACC1HH25</accession>
<reference evidence="1" key="1">
    <citation type="submission" date="2022-06" db="EMBL/GenBank/DDBJ databases">
        <title>Phylogenomic reconstructions and comparative analyses of Kickxellomycotina fungi.</title>
        <authorList>
            <person name="Reynolds N.K."/>
            <person name="Stajich J.E."/>
            <person name="Barry K."/>
            <person name="Grigoriev I.V."/>
            <person name="Crous P."/>
            <person name="Smith M.E."/>
        </authorList>
    </citation>
    <scope>NUCLEOTIDE SEQUENCE</scope>
    <source>
        <strain evidence="1">RSA 2271</strain>
    </source>
</reference>
<dbReference type="Proteomes" id="UP001145114">
    <property type="component" value="Unassembled WGS sequence"/>
</dbReference>
<organism evidence="1 2">
    <name type="scientific">Spiromyces aspiralis</name>
    <dbReference type="NCBI Taxonomy" id="68401"/>
    <lineage>
        <taxon>Eukaryota</taxon>
        <taxon>Fungi</taxon>
        <taxon>Fungi incertae sedis</taxon>
        <taxon>Zoopagomycota</taxon>
        <taxon>Kickxellomycotina</taxon>
        <taxon>Kickxellomycetes</taxon>
        <taxon>Kickxellales</taxon>
        <taxon>Kickxellaceae</taxon>
        <taxon>Spiromyces</taxon>
    </lineage>
</organism>
<comment type="caution">
    <text evidence="1">The sequence shown here is derived from an EMBL/GenBank/DDBJ whole genome shotgun (WGS) entry which is preliminary data.</text>
</comment>
<name>A0ACC1HH25_9FUNG</name>
<sequence length="255" mass="29601">QIYKAFDVTTDVERRKIVLLVAHLTPVKNYKSIDQKYAKINIQGALILQDWVKFPSAYSTAIAEGLVAMPVATMCRWARNSTGSRVIEAVLRSSTVPVKQKRKIVFNFSTHYTEIGCDKYGSHIVDACWEASNLEVKEKILREIRDSEARFQDSPFGRHVLRNCHLESYKRSPREWLVRMRGYEKRKQIMREIIEDGNVPAADAKKDDATGKKRSKRKKRVADEIEEDEIDTLFRQQDKEDKPNKSKKRAKKRNS</sequence>
<gene>
    <name evidence="1" type="primary">NOP9_1</name>
    <name evidence="1" type="ORF">EV182_002251</name>
</gene>
<evidence type="ECO:0000313" key="1">
    <source>
        <dbReference type="EMBL" id="KAJ1674941.1"/>
    </source>
</evidence>
<feature type="non-terminal residue" evidence="1">
    <location>
        <position position="1"/>
    </location>
</feature>
<proteinExistence type="predicted"/>
<dbReference type="EMBL" id="JAMZIH010005585">
    <property type="protein sequence ID" value="KAJ1674941.1"/>
    <property type="molecule type" value="Genomic_DNA"/>
</dbReference>